<dbReference type="Proteomes" id="UP000439903">
    <property type="component" value="Unassembled WGS sequence"/>
</dbReference>
<dbReference type="EMBL" id="WTPW01000059">
    <property type="protein sequence ID" value="KAF0553037.1"/>
    <property type="molecule type" value="Genomic_DNA"/>
</dbReference>
<evidence type="ECO:0000313" key="1">
    <source>
        <dbReference type="EMBL" id="KAF0553037.1"/>
    </source>
</evidence>
<reference evidence="1 2" key="1">
    <citation type="journal article" date="2019" name="Environ. Microbiol.">
        <title>At the nexus of three kingdoms: the genome of the mycorrhizal fungus Gigaspora margarita provides insights into plant, endobacterial and fungal interactions.</title>
        <authorList>
            <person name="Venice F."/>
            <person name="Ghignone S."/>
            <person name="Salvioli di Fossalunga A."/>
            <person name="Amselem J."/>
            <person name="Novero M."/>
            <person name="Xianan X."/>
            <person name="Sedzielewska Toro K."/>
            <person name="Morin E."/>
            <person name="Lipzen A."/>
            <person name="Grigoriev I.V."/>
            <person name="Henrissat B."/>
            <person name="Martin F.M."/>
            <person name="Bonfante P."/>
        </authorList>
    </citation>
    <scope>NUCLEOTIDE SEQUENCE [LARGE SCALE GENOMIC DNA]</scope>
    <source>
        <strain evidence="1 2">BEG34</strain>
    </source>
</reference>
<proteinExistence type="predicted"/>
<protein>
    <submittedName>
        <fullName evidence="1">Uncharacterized protein</fullName>
    </submittedName>
</protein>
<accession>A0A8H4B1U5</accession>
<organism evidence="1 2">
    <name type="scientific">Gigaspora margarita</name>
    <dbReference type="NCBI Taxonomy" id="4874"/>
    <lineage>
        <taxon>Eukaryota</taxon>
        <taxon>Fungi</taxon>
        <taxon>Fungi incertae sedis</taxon>
        <taxon>Mucoromycota</taxon>
        <taxon>Glomeromycotina</taxon>
        <taxon>Glomeromycetes</taxon>
        <taxon>Diversisporales</taxon>
        <taxon>Gigasporaceae</taxon>
        <taxon>Gigaspora</taxon>
    </lineage>
</organism>
<dbReference type="AlphaFoldDB" id="A0A8H4B1U5"/>
<comment type="caution">
    <text evidence="1">The sequence shown here is derived from an EMBL/GenBank/DDBJ whole genome shotgun (WGS) entry which is preliminary data.</text>
</comment>
<evidence type="ECO:0000313" key="2">
    <source>
        <dbReference type="Proteomes" id="UP000439903"/>
    </source>
</evidence>
<gene>
    <name evidence="1" type="ORF">F8M41_020723</name>
</gene>
<sequence>MTNSTESSNEKKQIIQRKVIRRKIIYEEDRQQANYESSRNEFNEKHAETSYQKGIEVEKDKQDIQILPEIRRNGEVGGAFHVGIQLYHLFLCLD</sequence>
<keyword evidence="2" id="KW-1185">Reference proteome</keyword>
<name>A0A8H4B1U5_GIGMA</name>